<gene>
    <name evidence="1" type="ORF">Abiwalacus_17230</name>
</gene>
<reference evidence="1" key="1">
    <citation type="submission" date="2022-06" db="EMBL/GenBank/DDBJ databases">
        <title>Akkermansia biwalacus sp. nov., an anaerobic mucin-degrading bacterium isolated from human intestine.</title>
        <authorList>
            <person name="Kobayashi Y."/>
            <person name="Inoue S."/>
            <person name="Kawahara T."/>
            <person name="Kohda N."/>
        </authorList>
    </citation>
    <scope>NUCLEOTIDE SEQUENCE</scope>
    <source>
        <strain evidence="1">WON2089</strain>
    </source>
</reference>
<proteinExistence type="predicted"/>
<dbReference type="EMBL" id="AP025943">
    <property type="protein sequence ID" value="BDL44149.1"/>
    <property type="molecule type" value="Genomic_DNA"/>
</dbReference>
<sequence>MKKIISIIFSCFICHVGYSENNLEDIIQLNEALYDALHEKDQRISGFFFSGKKEDTFHFTPVEKNLIINALKKQATMYMKKGKIDSFRTELTLAPSAVLYIGKCQLYWYGHSDDKEGADMLIYQGIPFKVNKIDKILSDKKNLKNKS</sequence>
<name>A0ABM7ZHA4_9BACT</name>
<accession>A0ABM7ZHA4</accession>
<evidence type="ECO:0008006" key="3">
    <source>
        <dbReference type="Google" id="ProtNLM"/>
    </source>
</evidence>
<organism evidence="1 2">
    <name type="scientific">Akkermansia biwaensis</name>
    <dbReference type="NCBI Taxonomy" id="2946555"/>
    <lineage>
        <taxon>Bacteria</taxon>
        <taxon>Pseudomonadati</taxon>
        <taxon>Verrucomicrobiota</taxon>
        <taxon>Verrucomicrobiia</taxon>
        <taxon>Verrucomicrobiales</taxon>
        <taxon>Akkermansiaceae</taxon>
        <taxon>Akkermansia</taxon>
    </lineage>
</organism>
<evidence type="ECO:0000313" key="2">
    <source>
        <dbReference type="Proteomes" id="UP001062263"/>
    </source>
</evidence>
<evidence type="ECO:0000313" key="1">
    <source>
        <dbReference type="EMBL" id="BDL44149.1"/>
    </source>
</evidence>
<protein>
    <recommendedName>
        <fullName evidence="3">Nuclear transport factor 2 family protein</fullName>
    </recommendedName>
</protein>
<keyword evidence="2" id="KW-1185">Reference proteome</keyword>
<dbReference type="Proteomes" id="UP001062263">
    <property type="component" value="Chromosome"/>
</dbReference>